<dbReference type="PANTHER" id="PTHR11406">
    <property type="entry name" value="PHOSPHOGLYCERATE KINASE"/>
    <property type="match status" value="1"/>
</dbReference>
<proteinExistence type="inferred from homology"/>
<feature type="binding site" evidence="14">
    <location>
        <position position="37"/>
    </location>
    <ligand>
        <name>(2R)-3-phosphoglycerate</name>
        <dbReference type="ChEBI" id="CHEBI:58272"/>
    </ligand>
</feature>
<keyword evidence="13" id="KW-0324">Glycolysis</keyword>
<dbReference type="SUPFAM" id="SSF53748">
    <property type="entry name" value="Phosphoglycerate kinase"/>
    <property type="match status" value="1"/>
</dbReference>
<comment type="similarity">
    <text evidence="5 16">Belongs to the phosphoglycerate kinase family.</text>
</comment>
<feature type="binding site" evidence="14">
    <location>
        <position position="120"/>
    </location>
    <ligand>
        <name>(2R)-3-phosphoglycerate</name>
        <dbReference type="ChEBI" id="CHEBI:58272"/>
    </ligand>
</feature>
<dbReference type="InterPro" id="IPR015824">
    <property type="entry name" value="Phosphoglycerate_kinase_N"/>
</dbReference>
<dbReference type="GO" id="GO:0006094">
    <property type="term" value="P:gluconeogenesis"/>
    <property type="evidence" value="ECO:0007669"/>
    <property type="project" value="TreeGrafter"/>
</dbReference>
<dbReference type="AlphaFoldDB" id="A0A1W0WJ12"/>
<evidence type="ECO:0000313" key="18">
    <source>
        <dbReference type="EMBL" id="OQV15208.1"/>
    </source>
</evidence>
<keyword evidence="8" id="KW-0479">Metal-binding</keyword>
<dbReference type="UniPathway" id="UPA00109">
    <property type="reaction ID" value="UER00185"/>
</dbReference>
<evidence type="ECO:0000256" key="8">
    <source>
        <dbReference type="ARBA" id="ARBA00022723"/>
    </source>
</evidence>
<dbReference type="HAMAP" id="MF_00145">
    <property type="entry name" value="Phosphoglyc_kinase"/>
    <property type="match status" value="1"/>
</dbReference>
<dbReference type="EC" id="2.7.2.3" evidence="6 16"/>
<dbReference type="PIRSF" id="PIRSF000724">
    <property type="entry name" value="Pgk"/>
    <property type="match status" value="1"/>
</dbReference>
<dbReference type="InterPro" id="IPR015911">
    <property type="entry name" value="Phosphoglycerate_kinase_CS"/>
</dbReference>
<dbReference type="FunFam" id="3.40.50.1260:FF:000019">
    <property type="entry name" value="Phosphoglycerate kinase 1"/>
    <property type="match status" value="1"/>
</dbReference>
<dbReference type="GO" id="GO:0004618">
    <property type="term" value="F:phosphoglycerate kinase activity"/>
    <property type="evidence" value="ECO:0007669"/>
    <property type="project" value="UniProtKB-EC"/>
</dbReference>
<dbReference type="GO" id="GO:0046872">
    <property type="term" value="F:metal ion binding"/>
    <property type="evidence" value="ECO:0007669"/>
    <property type="project" value="UniProtKB-KW"/>
</dbReference>
<dbReference type="GO" id="GO:0005829">
    <property type="term" value="C:cytosol"/>
    <property type="evidence" value="ECO:0007669"/>
    <property type="project" value="TreeGrafter"/>
</dbReference>
<organism evidence="18 19">
    <name type="scientific">Hypsibius exemplaris</name>
    <name type="common">Freshwater tardigrade</name>
    <dbReference type="NCBI Taxonomy" id="2072580"/>
    <lineage>
        <taxon>Eukaryota</taxon>
        <taxon>Metazoa</taxon>
        <taxon>Ecdysozoa</taxon>
        <taxon>Tardigrada</taxon>
        <taxon>Eutardigrada</taxon>
        <taxon>Parachela</taxon>
        <taxon>Hypsibioidea</taxon>
        <taxon>Hypsibiidae</taxon>
        <taxon>Hypsibius</taxon>
    </lineage>
</organism>
<keyword evidence="11 15" id="KW-0067">ATP-binding</keyword>
<evidence type="ECO:0000256" key="14">
    <source>
        <dbReference type="PIRSR" id="PIRSR000724-1"/>
    </source>
</evidence>
<feature type="binding site" evidence="15">
    <location>
        <position position="376"/>
    </location>
    <ligand>
        <name>ATP</name>
        <dbReference type="ChEBI" id="CHEBI:30616"/>
    </ligand>
</feature>
<feature type="binding site" evidence="15">
    <location>
        <position position="218"/>
    </location>
    <ligand>
        <name>ATP</name>
        <dbReference type="ChEBI" id="CHEBI:30616"/>
    </ligand>
</feature>
<evidence type="ECO:0000256" key="13">
    <source>
        <dbReference type="ARBA" id="ARBA00023152"/>
    </source>
</evidence>
<evidence type="ECO:0000256" key="5">
    <source>
        <dbReference type="ARBA" id="ARBA00008982"/>
    </source>
</evidence>
<gene>
    <name evidence="18" type="ORF">BV898_10592</name>
</gene>
<dbReference type="FunFam" id="3.40.50.1260:FF:000031">
    <property type="entry name" value="Phosphoglycerate kinase 1"/>
    <property type="match status" value="1"/>
</dbReference>
<keyword evidence="9" id="KW-0547">Nucleotide-binding</keyword>
<dbReference type="Proteomes" id="UP000192578">
    <property type="component" value="Unassembled WGS sequence"/>
</dbReference>
<comment type="pathway">
    <text evidence="4 16">Carbohydrate degradation; glycolysis; pyruvate from D-glyceraldehyde 3-phosphate: step 2/5.</text>
</comment>
<feature type="binding site" evidence="14">
    <location>
        <begin position="21"/>
        <end position="23"/>
    </location>
    <ligand>
        <name>substrate</name>
    </ligand>
</feature>
<evidence type="ECO:0000256" key="4">
    <source>
        <dbReference type="ARBA" id="ARBA00004838"/>
    </source>
</evidence>
<accession>A0A1W0WJ12</accession>
<dbReference type="PROSITE" id="PS00111">
    <property type="entry name" value="PGLYCERATE_KINASE"/>
    <property type="match status" value="1"/>
</dbReference>
<keyword evidence="10 16" id="KW-0418">Kinase</keyword>
<comment type="cofactor">
    <cofactor evidence="2">
        <name>Mg(2+)</name>
        <dbReference type="ChEBI" id="CHEBI:18420"/>
    </cofactor>
</comment>
<dbReference type="PRINTS" id="PR00477">
    <property type="entry name" value="PHGLYCKINASE"/>
</dbReference>
<keyword evidence="12" id="KW-0460">Magnesium</keyword>
<feature type="binding site" evidence="15">
    <location>
        <position position="345"/>
    </location>
    <ligand>
        <name>ATP</name>
        <dbReference type="ChEBI" id="CHEBI:30616"/>
    </ligand>
</feature>
<dbReference type="PANTHER" id="PTHR11406:SF0">
    <property type="entry name" value="PHOSPHOGLYCERATE KINASE"/>
    <property type="match status" value="1"/>
</dbReference>
<dbReference type="GO" id="GO:0005524">
    <property type="term" value="F:ATP binding"/>
    <property type="evidence" value="ECO:0007669"/>
    <property type="project" value="UniProtKB-KW"/>
</dbReference>
<evidence type="ECO:0000256" key="2">
    <source>
        <dbReference type="ARBA" id="ARBA00001946"/>
    </source>
</evidence>
<protein>
    <recommendedName>
        <fullName evidence="6 16">Phosphoglycerate kinase</fullName>
        <ecNumber evidence="6 16">2.7.2.3</ecNumber>
    </recommendedName>
</protein>
<feature type="binding site" evidence="15">
    <location>
        <begin position="405"/>
        <end position="408"/>
    </location>
    <ligand>
        <name>ATP</name>
        <dbReference type="ChEBI" id="CHEBI:30616"/>
    </ligand>
</feature>
<feature type="binding site" evidence="14">
    <location>
        <position position="169"/>
    </location>
    <ligand>
        <name>(2R)-3-phosphoglycerate</name>
        <dbReference type="ChEBI" id="CHEBI:58272"/>
    </ligand>
</feature>
<evidence type="ECO:0000256" key="3">
    <source>
        <dbReference type="ARBA" id="ARBA00004496"/>
    </source>
</evidence>
<comment type="subunit">
    <text evidence="17">Monomer.</text>
</comment>
<dbReference type="GO" id="GO:0043531">
    <property type="term" value="F:ADP binding"/>
    <property type="evidence" value="ECO:0007669"/>
    <property type="project" value="TreeGrafter"/>
</dbReference>
<feature type="binding site" evidence="14">
    <location>
        <begin position="61"/>
        <end position="64"/>
    </location>
    <ligand>
        <name>substrate</name>
    </ligand>
</feature>
<dbReference type="GO" id="GO:0006096">
    <property type="term" value="P:glycolytic process"/>
    <property type="evidence" value="ECO:0007669"/>
    <property type="project" value="UniProtKB-UniPathway"/>
</dbReference>
<evidence type="ECO:0000256" key="1">
    <source>
        <dbReference type="ARBA" id="ARBA00000642"/>
    </source>
</evidence>
<keyword evidence="7 16" id="KW-0808">Transferase</keyword>
<dbReference type="CDD" id="cd00318">
    <property type="entry name" value="Phosphoglycerate_kinase"/>
    <property type="match status" value="1"/>
</dbReference>
<evidence type="ECO:0000256" key="11">
    <source>
        <dbReference type="ARBA" id="ARBA00022840"/>
    </source>
</evidence>
<evidence type="ECO:0000256" key="10">
    <source>
        <dbReference type="ARBA" id="ARBA00022777"/>
    </source>
</evidence>
<evidence type="ECO:0000256" key="7">
    <source>
        <dbReference type="ARBA" id="ARBA00022679"/>
    </source>
</evidence>
<comment type="caution">
    <text evidence="18">The sequence shown here is derived from an EMBL/GenBank/DDBJ whole genome shotgun (WGS) entry which is preliminary data.</text>
</comment>
<sequence length="449" mass="48184">MNKLSIDKVELKGKRVLIRVDFNVPQDKAGKITSNQRIVGALETIKYAQEKGAKAIILMSHLGRPDGQKNDKFSLKPIADELKILLKKEVTFLSDCVGSDVEKACANPAPGTIILLENLRFHIEEEGEGLDKDGKTKLKADPKKVEEFSASLSKLGDVYVNDAFGTAHRAHCSMTGVKTPVRVGGFLMKKELSAFSKILEKPDRPVLAILGGAKVKDKIKLIENMLDKVNDLIIAGGMAFTFLKVNDKMEANWLSLRVSARRLIVTLRCAVACSKFAGCLVFDAIGNSLFDEEGAKLVPKLMEKAAKNKVTIHLPVDFVTADKFDEKAAVGQGSVKSGIPAGWMGLDVGVQSIVKFTVPIQAAKTILWNGPLGVFEWANFQAGTKSVMDLIVEQTKKGVTTVVGGGDTATACAKFGAEAKVSHCSTGGGASLELLEGKSLPGVAYLNDA</sequence>
<name>A0A1W0WJ12_HYPEX</name>
<evidence type="ECO:0000256" key="15">
    <source>
        <dbReference type="PIRSR" id="PIRSR000724-2"/>
    </source>
</evidence>
<evidence type="ECO:0000313" key="19">
    <source>
        <dbReference type="Proteomes" id="UP000192578"/>
    </source>
</evidence>
<comment type="catalytic activity">
    <reaction evidence="1 16">
        <text>(2R)-3-phosphoglycerate + ATP = (2R)-3-phospho-glyceroyl phosphate + ADP</text>
        <dbReference type="Rhea" id="RHEA:14801"/>
        <dbReference type="ChEBI" id="CHEBI:30616"/>
        <dbReference type="ChEBI" id="CHEBI:57604"/>
        <dbReference type="ChEBI" id="CHEBI:58272"/>
        <dbReference type="ChEBI" id="CHEBI:456216"/>
        <dbReference type="EC" id="2.7.2.3"/>
    </reaction>
</comment>
<evidence type="ECO:0000256" key="16">
    <source>
        <dbReference type="RuleBase" id="RU000532"/>
    </source>
</evidence>
<evidence type="ECO:0000256" key="9">
    <source>
        <dbReference type="ARBA" id="ARBA00022741"/>
    </source>
</evidence>
<evidence type="ECO:0000256" key="12">
    <source>
        <dbReference type="ARBA" id="ARBA00022842"/>
    </source>
</evidence>
<reference evidence="19" key="1">
    <citation type="submission" date="2017-01" db="EMBL/GenBank/DDBJ databases">
        <title>Comparative genomics of anhydrobiosis in the tardigrade Hypsibius dujardini.</title>
        <authorList>
            <person name="Yoshida Y."/>
            <person name="Koutsovoulos G."/>
            <person name="Laetsch D."/>
            <person name="Stevens L."/>
            <person name="Kumar S."/>
            <person name="Horikawa D."/>
            <person name="Ishino K."/>
            <person name="Komine S."/>
            <person name="Tomita M."/>
            <person name="Blaxter M."/>
            <person name="Arakawa K."/>
        </authorList>
    </citation>
    <scope>NUCLEOTIDE SEQUENCE [LARGE SCALE GENOMIC DNA]</scope>
    <source>
        <strain evidence="19">Z151</strain>
    </source>
</reference>
<keyword evidence="19" id="KW-1185">Reference proteome</keyword>
<evidence type="ECO:0000256" key="17">
    <source>
        <dbReference type="RuleBase" id="RU000696"/>
    </source>
</evidence>
<dbReference type="InterPro" id="IPR001576">
    <property type="entry name" value="Phosphoglycerate_kinase"/>
</dbReference>
<dbReference type="Pfam" id="PF00162">
    <property type="entry name" value="PGK"/>
    <property type="match status" value="2"/>
</dbReference>
<evidence type="ECO:0000256" key="6">
    <source>
        <dbReference type="ARBA" id="ARBA00013061"/>
    </source>
</evidence>
<dbReference type="EMBL" id="MTYJ01000092">
    <property type="protein sequence ID" value="OQV15208.1"/>
    <property type="molecule type" value="Genomic_DNA"/>
</dbReference>
<dbReference type="OrthoDB" id="275353at2759"/>
<dbReference type="Gene3D" id="3.40.50.1260">
    <property type="entry name" value="Phosphoglycerate kinase, N-terminal domain"/>
    <property type="match status" value="2"/>
</dbReference>
<dbReference type="InterPro" id="IPR036043">
    <property type="entry name" value="Phosphoglycerate_kinase_sf"/>
</dbReference>
<comment type="subcellular location">
    <subcellularLocation>
        <location evidence="3">Cytoplasm</location>
    </subcellularLocation>
</comment>